<dbReference type="Proteomes" id="UP000675920">
    <property type="component" value="Unplaced"/>
</dbReference>
<proteinExistence type="predicted"/>
<protein>
    <submittedName>
        <fullName evidence="2">Uncharacterized protein</fullName>
    </submittedName>
</protein>
<evidence type="ECO:0000313" key="2">
    <source>
        <dbReference type="RefSeq" id="WP_028310912.1"/>
    </source>
</evidence>
<dbReference type="RefSeq" id="WP_028310912.1">
    <property type="nucleotide sequence ID" value="NZ_AXWS01000008.1"/>
</dbReference>
<dbReference type="OrthoDB" id="9181154at2"/>
<dbReference type="AlphaFoldDB" id="A0A8B6X2N2"/>
<evidence type="ECO:0000313" key="1">
    <source>
        <dbReference type="Proteomes" id="UP000675920"/>
    </source>
</evidence>
<reference evidence="2" key="1">
    <citation type="submission" date="2025-08" db="UniProtKB">
        <authorList>
            <consortium name="RefSeq"/>
        </authorList>
    </citation>
    <scope>IDENTIFICATION</scope>
</reference>
<accession>A0A8B6X2N2</accession>
<keyword evidence="1" id="KW-1185">Reference proteome</keyword>
<organism evidence="1 2">
    <name type="scientific">Derxia gummosa DSM 723</name>
    <dbReference type="NCBI Taxonomy" id="1121388"/>
    <lineage>
        <taxon>Bacteria</taxon>
        <taxon>Pseudomonadati</taxon>
        <taxon>Pseudomonadota</taxon>
        <taxon>Betaproteobacteria</taxon>
        <taxon>Burkholderiales</taxon>
        <taxon>Alcaligenaceae</taxon>
        <taxon>Derxia</taxon>
    </lineage>
</organism>
<name>A0A8B6X2N2_9BURK</name>
<sequence length="94" mass="10529">MKFILSGLNADAAEEGIRGGLARYFSVTGVSLVREGNADEPWAVVECADSYEHVWNVINRLQGVYHRGKALRFYIPAHQSHDHVFEGGERLDLD</sequence>